<evidence type="ECO:0000313" key="2">
    <source>
        <dbReference type="RefSeq" id="XP_015078878.1"/>
    </source>
</evidence>
<proteinExistence type="predicted"/>
<gene>
    <name evidence="2" type="primary">LOC107022804</name>
</gene>
<dbReference type="RefSeq" id="XP_015078878.1">
    <property type="nucleotide sequence ID" value="XM_015223392.2"/>
</dbReference>
<dbReference type="Proteomes" id="UP000694930">
    <property type="component" value="Chromosome 6"/>
</dbReference>
<organism evidence="1 2">
    <name type="scientific">Solanum pennellii</name>
    <name type="common">Tomato</name>
    <name type="synonym">Lycopersicon pennellii</name>
    <dbReference type="NCBI Taxonomy" id="28526"/>
    <lineage>
        <taxon>Eukaryota</taxon>
        <taxon>Viridiplantae</taxon>
        <taxon>Streptophyta</taxon>
        <taxon>Embryophyta</taxon>
        <taxon>Tracheophyta</taxon>
        <taxon>Spermatophyta</taxon>
        <taxon>Magnoliopsida</taxon>
        <taxon>eudicotyledons</taxon>
        <taxon>Gunneridae</taxon>
        <taxon>Pentapetalae</taxon>
        <taxon>asterids</taxon>
        <taxon>lamiids</taxon>
        <taxon>Solanales</taxon>
        <taxon>Solanaceae</taxon>
        <taxon>Solanoideae</taxon>
        <taxon>Solaneae</taxon>
        <taxon>Solanum</taxon>
        <taxon>Solanum subgen. Lycopersicon</taxon>
    </lineage>
</organism>
<protein>
    <submittedName>
        <fullName evidence="2">Uncharacterized protein LOC107022804 isoform X1</fullName>
    </submittedName>
</protein>
<name>A0ABM1H124_SOLPN</name>
<reference evidence="2" key="2">
    <citation type="submission" date="2025-08" db="UniProtKB">
        <authorList>
            <consortium name="RefSeq"/>
        </authorList>
    </citation>
    <scope>IDENTIFICATION</scope>
</reference>
<dbReference type="GeneID" id="107022804"/>
<accession>A0ABM1H124</accession>
<dbReference type="InterPro" id="IPR006502">
    <property type="entry name" value="PDDEXK-like"/>
</dbReference>
<evidence type="ECO:0000313" key="1">
    <source>
        <dbReference type="Proteomes" id="UP000694930"/>
    </source>
</evidence>
<dbReference type="NCBIfam" id="TIGR01615">
    <property type="entry name" value="A_thal_3542"/>
    <property type="match status" value="1"/>
</dbReference>
<sequence length="252" mass="29337">MKKLNIKSNKKEKEIMGICELEEDKLSQMVRDFIEMDCENFQVDELVDHNNPTNTYLSLKDILENVSDGEKEILGKILFYLRNNMEPKKLRQWIVNRLRMDEYEASLCKTSWITSSGSPSAFQFTGDYEYIDVMMKGISNGSERVRLIVDIDFRSQFELARPTQEYQELLNSLPSIFVGTEDKLNGIISLLCSAAKQSLKEKGLHVPPWRKASYMHSKWLSHNCKKIALFAPTLHIVWRTNLTFLEKTKKEN</sequence>
<reference evidence="1" key="1">
    <citation type="journal article" date="2014" name="Nat. Genet.">
        <title>The genome of the stress-tolerant wild tomato species Solanum pennellii.</title>
        <authorList>
            <person name="Bolger A."/>
            <person name="Scossa F."/>
            <person name="Bolger M.E."/>
            <person name="Lanz C."/>
            <person name="Maumus F."/>
            <person name="Tohge T."/>
            <person name="Quesneville H."/>
            <person name="Alseekh S."/>
            <person name="Sorensen I."/>
            <person name="Lichtenstein G."/>
            <person name="Fich E.A."/>
            <person name="Conte M."/>
            <person name="Keller H."/>
            <person name="Schneeberger K."/>
            <person name="Schwacke R."/>
            <person name="Ofner I."/>
            <person name="Vrebalov J."/>
            <person name="Xu Y."/>
            <person name="Osorio S."/>
            <person name="Aflitos S.A."/>
            <person name="Schijlen E."/>
            <person name="Jimenez-Gomez J.M."/>
            <person name="Ryngajllo M."/>
            <person name="Kimura S."/>
            <person name="Kumar R."/>
            <person name="Koenig D."/>
            <person name="Headland L.R."/>
            <person name="Maloof J.N."/>
            <person name="Sinha N."/>
            <person name="van Ham R.C."/>
            <person name="Lankhorst R.K."/>
            <person name="Mao L."/>
            <person name="Vogel A."/>
            <person name="Arsova B."/>
            <person name="Panstruga R."/>
            <person name="Fei Z."/>
            <person name="Rose J.K."/>
            <person name="Zamir D."/>
            <person name="Carrari F."/>
            <person name="Giovannoni J.J."/>
            <person name="Weigel D."/>
            <person name="Usadel B."/>
            <person name="Fernie A.R."/>
        </authorList>
    </citation>
    <scope>NUCLEOTIDE SEQUENCE [LARGE SCALE GENOMIC DNA]</scope>
    <source>
        <strain evidence="1">cv. LA0716</strain>
    </source>
</reference>
<keyword evidence="1" id="KW-1185">Reference proteome</keyword>
<dbReference type="Pfam" id="PF04720">
    <property type="entry name" value="PDDEXK_6"/>
    <property type="match status" value="1"/>
</dbReference>
<dbReference type="PANTHER" id="PTHR31579">
    <property type="entry name" value="OS03G0796600 PROTEIN"/>
    <property type="match status" value="1"/>
</dbReference>
<dbReference type="PANTHER" id="PTHR31579:SF34">
    <property type="entry name" value="T14N5.3 PROTEIN"/>
    <property type="match status" value="1"/>
</dbReference>